<evidence type="ECO:0000313" key="3">
    <source>
        <dbReference type="EMBL" id="CAL1527052.1"/>
    </source>
</evidence>
<gene>
    <name evidence="3" type="ORF">GSLYS_00001229001</name>
</gene>
<feature type="region of interest" description="Disordered" evidence="1">
    <location>
        <begin position="281"/>
        <end position="315"/>
    </location>
</feature>
<keyword evidence="2" id="KW-1133">Transmembrane helix</keyword>
<name>A0AAV2H064_LYMST</name>
<keyword evidence="2" id="KW-0812">Transmembrane</keyword>
<evidence type="ECO:0000313" key="4">
    <source>
        <dbReference type="Proteomes" id="UP001497497"/>
    </source>
</evidence>
<dbReference type="AlphaFoldDB" id="A0AAV2H064"/>
<feature type="transmembrane region" description="Helical" evidence="2">
    <location>
        <begin position="133"/>
        <end position="154"/>
    </location>
</feature>
<feature type="transmembrane region" description="Helical" evidence="2">
    <location>
        <begin position="160"/>
        <end position="182"/>
    </location>
</feature>
<dbReference type="Proteomes" id="UP001497497">
    <property type="component" value="Unassembled WGS sequence"/>
</dbReference>
<sequence>MMSNPMQPSLSSQQGPNERITLCCSRTVMYRMGMLSLCICFVFCVISCSSPNWIRTTHFEDEDHENNLHLTDDEPFVGLWDENCKPNASRCTKGLLAAKILIGQYLIGYFVIFGIAIFENVRKVNPRIYHSRKVEICVLILGILGTLSMIVFIINYSTRLGWSMALASMSVVGLYVTCLFLICGNKKRPVATCGQPGTVLFTSMPNQNSTIVQSYGPGPQQVYQTHYMAQTQPLLPAQTLYPVSPPGAPPPYSFPPAYPASFTPNAFPNYNYNFQNVPQPLPQHNAPFYPQQNTQPNLQFQKFSQASAPPSEDAP</sequence>
<evidence type="ECO:0000256" key="1">
    <source>
        <dbReference type="SAM" id="MobiDB-lite"/>
    </source>
</evidence>
<comment type="caution">
    <text evidence="3">The sequence shown here is derived from an EMBL/GenBank/DDBJ whole genome shotgun (WGS) entry which is preliminary data.</text>
</comment>
<feature type="transmembrane region" description="Helical" evidence="2">
    <location>
        <begin position="102"/>
        <end position="121"/>
    </location>
</feature>
<feature type="compositionally biased region" description="Polar residues" evidence="1">
    <location>
        <begin position="290"/>
        <end position="308"/>
    </location>
</feature>
<organism evidence="3 4">
    <name type="scientific">Lymnaea stagnalis</name>
    <name type="common">Great pond snail</name>
    <name type="synonym">Helix stagnalis</name>
    <dbReference type="NCBI Taxonomy" id="6523"/>
    <lineage>
        <taxon>Eukaryota</taxon>
        <taxon>Metazoa</taxon>
        <taxon>Spiralia</taxon>
        <taxon>Lophotrochozoa</taxon>
        <taxon>Mollusca</taxon>
        <taxon>Gastropoda</taxon>
        <taxon>Heterobranchia</taxon>
        <taxon>Euthyneura</taxon>
        <taxon>Panpulmonata</taxon>
        <taxon>Hygrophila</taxon>
        <taxon>Lymnaeoidea</taxon>
        <taxon>Lymnaeidae</taxon>
        <taxon>Lymnaea</taxon>
    </lineage>
</organism>
<proteinExistence type="predicted"/>
<feature type="transmembrane region" description="Helical" evidence="2">
    <location>
        <begin position="34"/>
        <end position="54"/>
    </location>
</feature>
<dbReference type="Gene3D" id="1.20.140.150">
    <property type="match status" value="1"/>
</dbReference>
<keyword evidence="4" id="KW-1185">Reference proteome</keyword>
<evidence type="ECO:0000256" key="2">
    <source>
        <dbReference type="SAM" id="Phobius"/>
    </source>
</evidence>
<protein>
    <submittedName>
        <fullName evidence="3">Uncharacterized protein</fullName>
    </submittedName>
</protein>
<keyword evidence="2" id="KW-0472">Membrane</keyword>
<reference evidence="3 4" key="1">
    <citation type="submission" date="2024-04" db="EMBL/GenBank/DDBJ databases">
        <authorList>
            <consortium name="Genoscope - CEA"/>
            <person name="William W."/>
        </authorList>
    </citation>
    <scope>NUCLEOTIDE SEQUENCE [LARGE SCALE GENOMIC DNA]</scope>
</reference>
<dbReference type="EMBL" id="CAXITT010000011">
    <property type="protein sequence ID" value="CAL1527052.1"/>
    <property type="molecule type" value="Genomic_DNA"/>
</dbReference>
<accession>A0AAV2H064</accession>